<evidence type="ECO:0000313" key="4">
    <source>
        <dbReference type="Proteomes" id="UP001059617"/>
    </source>
</evidence>
<name>A0ABY5VUR8_9ACTN</name>
<keyword evidence="2" id="KW-0560">Oxidoreductase</keyword>
<dbReference type="InterPro" id="IPR036291">
    <property type="entry name" value="NAD(P)-bd_dom_sf"/>
</dbReference>
<proteinExistence type="inferred from homology"/>
<evidence type="ECO:0000256" key="1">
    <source>
        <dbReference type="ARBA" id="ARBA00006484"/>
    </source>
</evidence>
<sequence length="267" mass="27737">MTKPWLSSTAFAGRRGIVTGGAGAGIGAAVVDVISAHGGRVAAFDLAAANTPVPSNNVRRYQVDVADADAVERAVNEAALWLGGVDFVANVAGTVSNAALADGDLEAMLGVLRVNLLGPLHVCRSTFPLLRKGDDAAVVNVSSLAGTQAYAGGGLYGASKGGLEAMSRQLAVEWAPFGIRVNVVSPGQIETPLATHPGDEAMRAERVKRIPIARRGRPVEVANMIAFLLLPASSYVTAQNVQVGGGLDQTAMHGRTWWEDYLARELA</sequence>
<gene>
    <name evidence="3" type="ORF">Dfulv_34440</name>
</gene>
<organism evidence="3 4">
    <name type="scientific">Dactylosporangium fulvum</name>
    <dbReference type="NCBI Taxonomy" id="53359"/>
    <lineage>
        <taxon>Bacteria</taxon>
        <taxon>Bacillati</taxon>
        <taxon>Actinomycetota</taxon>
        <taxon>Actinomycetes</taxon>
        <taxon>Micromonosporales</taxon>
        <taxon>Micromonosporaceae</taxon>
        <taxon>Dactylosporangium</taxon>
    </lineage>
</organism>
<dbReference type="Proteomes" id="UP001059617">
    <property type="component" value="Chromosome"/>
</dbReference>
<dbReference type="Pfam" id="PF13561">
    <property type="entry name" value="adh_short_C2"/>
    <property type="match status" value="1"/>
</dbReference>
<comment type="similarity">
    <text evidence="1">Belongs to the short-chain dehydrogenases/reductases (SDR) family.</text>
</comment>
<dbReference type="PROSITE" id="PS00061">
    <property type="entry name" value="ADH_SHORT"/>
    <property type="match status" value="1"/>
</dbReference>
<dbReference type="PRINTS" id="PR00080">
    <property type="entry name" value="SDRFAMILY"/>
</dbReference>
<dbReference type="EMBL" id="CP073720">
    <property type="protein sequence ID" value="UWP80233.1"/>
    <property type="molecule type" value="Genomic_DNA"/>
</dbReference>
<dbReference type="CDD" id="cd05233">
    <property type="entry name" value="SDR_c"/>
    <property type="match status" value="1"/>
</dbReference>
<accession>A0ABY5VUR8</accession>
<dbReference type="SUPFAM" id="SSF51735">
    <property type="entry name" value="NAD(P)-binding Rossmann-fold domains"/>
    <property type="match status" value="1"/>
</dbReference>
<dbReference type="PANTHER" id="PTHR42760">
    <property type="entry name" value="SHORT-CHAIN DEHYDROGENASES/REDUCTASES FAMILY MEMBER"/>
    <property type="match status" value="1"/>
</dbReference>
<evidence type="ECO:0000256" key="2">
    <source>
        <dbReference type="ARBA" id="ARBA00023002"/>
    </source>
</evidence>
<dbReference type="Gene3D" id="3.40.50.720">
    <property type="entry name" value="NAD(P)-binding Rossmann-like Domain"/>
    <property type="match status" value="1"/>
</dbReference>
<protein>
    <submittedName>
        <fullName evidence="3">SDR family oxidoreductase</fullName>
    </submittedName>
</protein>
<reference evidence="3" key="2">
    <citation type="submission" date="2022-09" db="EMBL/GenBank/DDBJ databases">
        <title>Biosynthetic gene clusters of Dactylosporangioum fulvum.</title>
        <authorList>
            <person name="Caradec T."/>
        </authorList>
    </citation>
    <scope>NUCLEOTIDE SEQUENCE</scope>
    <source>
        <strain evidence="3">NRRL B-16292</strain>
    </source>
</reference>
<dbReference type="InterPro" id="IPR020904">
    <property type="entry name" value="Sc_DH/Rdtase_CS"/>
</dbReference>
<evidence type="ECO:0000313" key="3">
    <source>
        <dbReference type="EMBL" id="UWP80233.1"/>
    </source>
</evidence>
<dbReference type="InterPro" id="IPR002347">
    <property type="entry name" value="SDR_fam"/>
</dbReference>
<keyword evidence="4" id="KW-1185">Reference proteome</keyword>
<dbReference type="PRINTS" id="PR00081">
    <property type="entry name" value="GDHRDH"/>
</dbReference>
<reference evidence="3" key="1">
    <citation type="submission" date="2021-04" db="EMBL/GenBank/DDBJ databases">
        <authorList>
            <person name="Hartkoorn R.C."/>
            <person name="Beaudoing E."/>
            <person name="Hot D."/>
        </authorList>
    </citation>
    <scope>NUCLEOTIDE SEQUENCE</scope>
    <source>
        <strain evidence="3">NRRL B-16292</strain>
    </source>
</reference>
<dbReference type="PANTHER" id="PTHR42760:SF133">
    <property type="entry name" value="3-OXOACYL-[ACYL-CARRIER-PROTEIN] REDUCTASE"/>
    <property type="match status" value="1"/>
</dbReference>
<dbReference type="RefSeq" id="WP_259857991.1">
    <property type="nucleotide sequence ID" value="NZ_BAAAST010000007.1"/>
</dbReference>